<comment type="caution">
    <text evidence="1">The sequence shown here is derived from an EMBL/GenBank/DDBJ whole genome shotgun (WGS) entry which is preliminary data.</text>
</comment>
<keyword evidence="2" id="KW-1185">Reference proteome</keyword>
<gene>
    <name evidence="1" type="ORF">P4706_24420</name>
</gene>
<dbReference type="Proteomes" id="UP001307168">
    <property type="component" value="Unassembled WGS sequence"/>
</dbReference>
<evidence type="ECO:0000313" key="2">
    <source>
        <dbReference type="Proteomes" id="UP001307168"/>
    </source>
</evidence>
<name>A0AAW9NE77_9BACI</name>
<protein>
    <submittedName>
        <fullName evidence="1">Uncharacterized protein</fullName>
    </submittedName>
</protein>
<sequence length="80" mass="9936">MTREENIDFIVYSIWVLQGDYVPYEKFENYTDAELDKEVEWQEYLWEEKRERISKTTQRHSPTKHYTKRRTALLSFLNEL</sequence>
<reference evidence="1 2" key="1">
    <citation type="submission" date="2023-03" db="EMBL/GenBank/DDBJ databases">
        <title>Bacillus Genome Sequencing.</title>
        <authorList>
            <person name="Dunlap C."/>
        </authorList>
    </citation>
    <scope>NUCLEOTIDE SEQUENCE [LARGE SCALE GENOMIC DNA]</scope>
    <source>
        <strain evidence="1 2">B-41290</strain>
    </source>
</reference>
<proteinExistence type="predicted"/>
<accession>A0AAW9NE77</accession>
<dbReference type="AlphaFoldDB" id="A0AAW9NE77"/>
<dbReference type="RefSeq" id="WP_367408022.1">
    <property type="nucleotide sequence ID" value="NZ_JARNBH010000032.1"/>
</dbReference>
<evidence type="ECO:0000313" key="1">
    <source>
        <dbReference type="EMBL" id="MEC0276166.1"/>
    </source>
</evidence>
<organism evidence="1 2">
    <name type="scientific">Peribacillus castrilensis</name>
    <dbReference type="NCBI Taxonomy" id="2897690"/>
    <lineage>
        <taxon>Bacteria</taxon>
        <taxon>Bacillati</taxon>
        <taxon>Bacillota</taxon>
        <taxon>Bacilli</taxon>
        <taxon>Bacillales</taxon>
        <taxon>Bacillaceae</taxon>
        <taxon>Peribacillus</taxon>
    </lineage>
</organism>
<dbReference type="EMBL" id="JARNBH010000032">
    <property type="protein sequence ID" value="MEC0276166.1"/>
    <property type="molecule type" value="Genomic_DNA"/>
</dbReference>